<accession>A0A6B2LBM6</accession>
<dbReference type="InterPro" id="IPR002220">
    <property type="entry name" value="DapA-like"/>
</dbReference>
<dbReference type="GO" id="GO:0008840">
    <property type="term" value="F:4-hydroxy-tetrahydrodipicolinate synthase activity"/>
    <property type="evidence" value="ECO:0007669"/>
    <property type="project" value="TreeGrafter"/>
</dbReference>
<evidence type="ECO:0000256" key="2">
    <source>
        <dbReference type="PIRNR" id="PIRNR001365"/>
    </source>
</evidence>
<evidence type="ECO:0008006" key="5">
    <source>
        <dbReference type="Google" id="ProtNLM"/>
    </source>
</evidence>
<dbReference type="SMART" id="SM01130">
    <property type="entry name" value="DHDPS"/>
    <property type="match status" value="1"/>
</dbReference>
<protein>
    <recommendedName>
        <fullName evidence="5">Dihydrodipicolinate synthase family protein</fullName>
    </recommendedName>
</protein>
<dbReference type="PANTHER" id="PTHR12128:SF66">
    <property type="entry name" value="4-HYDROXY-2-OXOGLUTARATE ALDOLASE, MITOCHONDRIAL"/>
    <property type="match status" value="1"/>
</dbReference>
<dbReference type="PRINTS" id="PR00146">
    <property type="entry name" value="DHPICSNTHASE"/>
</dbReference>
<dbReference type="SUPFAM" id="SSF51569">
    <property type="entry name" value="Aldolase"/>
    <property type="match status" value="1"/>
</dbReference>
<sequence>MANQIQVNGVTILGVLGEANRVTDKEREEIIRTAVGAAAGRIPVIVGTSHPGTKATIELSLMAQELGARGVMVTPSREPTPSDQKVLEYFQRVGEGIAVPIVLQDHPASTLVHMPVPLVAEIINSVPRVACLKAEAVPTAARIAGMKKAMRRECKVLCGLGALYGGFELKAGCDGFMTGFAFPEVLQLLVELTGKGDWEEVERIYGKFLRLIVYEQQPGVAIRKEFLRRRGLLKSATVRHPGGALGPGVAQEIEHLLKIFSGADITVPIPKQFLLK</sequence>
<dbReference type="Gene3D" id="3.20.20.70">
    <property type="entry name" value="Aldolase class I"/>
    <property type="match status" value="1"/>
</dbReference>
<organism evidence="4">
    <name type="scientific">Arcella intermedia</name>
    <dbReference type="NCBI Taxonomy" id="1963864"/>
    <lineage>
        <taxon>Eukaryota</taxon>
        <taxon>Amoebozoa</taxon>
        <taxon>Tubulinea</taxon>
        <taxon>Elardia</taxon>
        <taxon>Arcellinida</taxon>
        <taxon>Sphaerothecina</taxon>
        <taxon>Arcellidae</taxon>
        <taxon>Arcella</taxon>
    </lineage>
</organism>
<evidence type="ECO:0000313" key="4">
    <source>
        <dbReference type="EMBL" id="NDV34217.1"/>
    </source>
</evidence>
<dbReference type="PANTHER" id="PTHR12128">
    <property type="entry name" value="DIHYDRODIPICOLINATE SYNTHASE"/>
    <property type="match status" value="1"/>
</dbReference>
<dbReference type="PIRSF" id="PIRSF001365">
    <property type="entry name" value="DHDPS"/>
    <property type="match status" value="1"/>
</dbReference>
<reference evidence="4" key="1">
    <citation type="journal article" date="2020" name="J. Eukaryot. Microbiol.">
        <title>De novo Sequencing, Assembly and Annotation of the Transcriptome for the Free-Living Testate Amoeba Arcella intermedia.</title>
        <authorList>
            <person name="Ribeiro G.M."/>
            <person name="Porfirio-Sousa A.L."/>
            <person name="Maurer-Alcala X.X."/>
            <person name="Katz L.A."/>
            <person name="Lahr D.J.G."/>
        </authorList>
    </citation>
    <scope>NUCLEOTIDE SEQUENCE</scope>
</reference>
<dbReference type="CDD" id="cd00408">
    <property type="entry name" value="DHDPS-like"/>
    <property type="match status" value="1"/>
</dbReference>
<dbReference type="GO" id="GO:0005829">
    <property type="term" value="C:cytosol"/>
    <property type="evidence" value="ECO:0007669"/>
    <property type="project" value="TreeGrafter"/>
</dbReference>
<proteinExistence type="inferred from homology"/>
<dbReference type="EMBL" id="GIBP01005248">
    <property type="protein sequence ID" value="NDV34217.1"/>
    <property type="molecule type" value="Transcribed_RNA"/>
</dbReference>
<comment type="similarity">
    <text evidence="2">Belongs to the DapA family.</text>
</comment>
<feature type="binding site" evidence="3">
    <location>
        <position position="177"/>
    </location>
    <ligand>
        <name>pyruvate</name>
        <dbReference type="ChEBI" id="CHEBI:15361"/>
    </ligand>
</feature>
<dbReference type="InterPro" id="IPR013785">
    <property type="entry name" value="Aldolase_TIM"/>
</dbReference>
<dbReference type="AlphaFoldDB" id="A0A6B2LBM6"/>
<dbReference type="Pfam" id="PF00701">
    <property type="entry name" value="DHDPS"/>
    <property type="match status" value="1"/>
</dbReference>
<keyword evidence="1 2" id="KW-0456">Lyase</keyword>
<evidence type="ECO:0000256" key="1">
    <source>
        <dbReference type="ARBA" id="ARBA00023239"/>
    </source>
</evidence>
<evidence type="ECO:0000256" key="3">
    <source>
        <dbReference type="PIRSR" id="PIRSR001365-2"/>
    </source>
</evidence>
<name>A0A6B2LBM6_9EUKA</name>